<dbReference type="OrthoDB" id="448806at2759"/>
<dbReference type="EMBL" id="CAJNJA010012951">
    <property type="protein sequence ID" value="CAE7309094.1"/>
    <property type="molecule type" value="Genomic_DNA"/>
</dbReference>
<feature type="compositionally biased region" description="Acidic residues" evidence="1">
    <location>
        <begin position="202"/>
        <end position="211"/>
    </location>
</feature>
<keyword evidence="2" id="KW-0732">Signal</keyword>
<feature type="signal peptide" evidence="2">
    <location>
        <begin position="1"/>
        <end position="26"/>
    </location>
</feature>
<proteinExistence type="predicted"/>
<feature type="region of interest" description="Disordered" evidence="1">
    <location>
        <begin position="612"/>
        <end position="653"/>
    </location>
</feature>
<feature type="compositionally biased region" description="Basic and acidic residues" evidence="1">
    <location>
        <begin position="628"/>
        <end position="641"/>
    </location>
</feature>
<feature type="compositionally biased region" description="Basic and acidic residues" evidence="1">
    <location>
        <begin position="541"/>
        <end position="551"/>
    </location>
</feature>
<feature type="chain" id="PRO_5032557503" description="Fe2OG dioxygenase domain-containing protein" evidence="2">
    <location>
        <begin position="27"/>
        <end position="1527"/>
    </location>
</feature>
<accession>A0A812NG17</accession>
<keyword evidence="5" id="KW-1185">Reference proteome</keyword>
<comment type="caution">
    <text evidence="4">The sequence shown here is derived from an EMBL/GenBank/DDBJ whole genome shotgun (WGS) entry which is preliminary data.</text>
</comment>
<evidence type="ECO:0000313" key="5">
    <source>
        <dbReference type="Proteomes" id="UP000601435"/>
    </source>
</evidence>
<organism evidence="4 5">
    <name type="scientific">Symbiodinium necroappetens</name>
    <dbReference type="NCBI Taxonomy" id="1628268"/>
    <lineage>
        <taxon>Eukaryota</taxon>
        <taxon>Sar</taxon>
        <taxon>Alveolata</taxon>
        <taxon>Dinophyceae</taxon>
        <taxon>Suessiales</taxon>
        <taxon>Symbiodiniaceae</taxon>
        <taxon>Symbiodinium</taxon>
    </lineage>
</organism>
<dbReference type="PROSITE" id="PS51471">
    <property type="entry name" value="FE2OG_OXY"/>
    <property type="match status" value="1"/>
</dbReference>
<gene>
    <name evidence="4" type="ORF">SNEC2469_LOCUS7681</name>
</gene>
<evidence type="ECO:0000313" key="4">
    <source>
        <dbReference type="EMBL" id="CAE7309094.1"/>
    </source>
</evidence>
<dbReference type="Proteomes" id="UP000601435">
    <property type="component" value="Unassembled WGS sequence"/>
</dbReference>
<feature type="region of interest" description="Disordered" evidence="1">
    <location>
        <begin position="1150"/>
        <end position="1170"/>
    </location>
</feature>
<feature type="non-terminal residue" evidence="4">
    <location>
        <position position="1527"/>
    </location>
</feature>
<evidence type="ECO:0000256" key="2">
    <source>
        <dbReference type="SAM" id="SignalP"/>
    </source>
</evidence>
<feature type="region of interest" description="Disordered" evidence="1">
    <location>
        <begin position="1303"/>
        <end position="1329"/>
    </location>
</feature>
<evidence type="ECO:0000256" key="1">
    <source>
        <dbReference type="SAM" id="MobiDB-lite"/>
    </source>
</evidence>
<feature type="region of interest" description="Disordered" evidence="1">
    <location>
        <begin position="526"/>
        <end position="551"/>
    </location>
</feature>
<evidence type="ECO:0000259" key="3">
    <source>
        <dbReference type="PROSITE" id="PS51471"/>
    </source>
</evidence>
<dbReference type="InterPro" id="IPR005123">
    <property type="entry name" value="Oxoglu/Fe-dep_dioxygenase_dom"/>
</dbReference>
<protein>
    <recommendedName>
        <fullName evidence="3">Fe2OG dioxygenase domain-containing protein</fullName>
    </recommendedName>
</protein>
<feature type="region of interest" description="Disordered" evidence="1">
    <location>
        <begin position="189"/>
        <end position="211"/>
    </location>
</feature>
<name>A0A812NG17_9DINO</name>
<feature type="compositionally biased region" description="Basic and acidic residues" evidence="1">
    <location>
        <begin position="1317"/>
        <end position="1326"/>
    </location>
</feature>
<feature type="domain" description="Fe2OG dioxygenase" evidence="3">
    <location>
        <begin position="984"/>
        <end position="1096"/>
    </location>
</feature>
<reference evidence="4" key="1">
    <citation type="submission" date="2021-02" db="EMBL/GenBank/DDBJ databases">
        <authorList>
            <person name="Dougan E. K."/>
            <person name="Rhodes N."/>
            <person name="Thang M."/>
            <person name="Chan C."/>
        </authorList>
    </citation>
    <scope>NUCLEOTIDE SEQUENCE</scope>
</reference>
<sequence length="1527" mass="171210">MDYLIKLLQHLLFFLTSDLLVTSVRRWHKLSDIPMNRRAEKVLRTLGWELQVDFEHLPEELLASERYLEAIISVIELKAGVRAEDEERSAFRGIMMENSRRRDESLSQYVNRRTRDFTKAALYGIVIPEPFKASMLKEGAGLTEQGLQNLTALLQGRDGSADHVAAMLARMDVRTDRITAFAETGDASTMGPSYLAQKDEDTSGESDGDVTPEEVAYDENVLYELTSLDFTEDQAALVARVYEAVAIEEKRAKRKASATWDPEADIIGLPALQALEDELARSGLQALEVPTTSTAPSGIGDSAKVSKTVLVPISPGGIPGVVQFVVIENNVPPLLSVRLLEHLGAQMDLVSNREHFRKIGVDMKMTNLPTGHRAIPLVEWTGGKFPVPEAAKEQFSLDDDAFMKAATGTVSAPASRWRQLVVRMMYLVEAIRTRYFRLAERENRDKSILSDRRSFLVADAQKPASCLHPPPHIRRANQYATWTVCSKCGARQTYVSKRVPAAKGKARARPTTPAAAVDATPDVMVGAFQPPTRSTVSTARSSRDPRPEPVHPELSATLQAMAISFQNVGETLRELTRGQSQMLTMMQQNATQGLDHLTALEAQARARDDLQEMQVDTAETEEWSPVTENREENPNADDLPRPRHLAATSSSRRQKHRQNRWCCGMNYLTALERHATMDLETLTGTMRIEHFVGVALGVYGFFMNYVALEPEEVEAKVDDREVKRAAEALVRLARQEQRAISGSQVDLAEVFRQTSATTSARARGMAVPVEHENFTLASGWDVTNKEHRRRLRHFLDHRKPQVVSMTWKAEDVNPDELRRDVKSGLMAALALEIAKHQCSHGRSFYIRAPVPLEPWKNENWEQHLCDHGRRVRVSLHQGYLTATDLGEESDETESEEAIDDTGEAAVFMTEVPGSATPDAGEKLAIKLIEESDYSNASCLRLLRETNWPRQRIKRPSMRGSEAYQVLGQYSYGKFAGITLATYRLPYTLKYLNHFMTTRGALGPRSSLVVSRNASVGPHKDNNNIGQNYSIAIGQFKGGELWEEDPAGLVVKEIKGVKVPGRLRKHHGKLNIFDPRKFHSVEPWTGERWSITAFQTRSAAKLGREQEELLAKFGFQVQGYSETADLPSSRASSLLVSRVESRSIQLDEKNVEELNRPERNGPDEAEPRVSQHQKDLVRKLHINTGHLPLERIFSFNKVLTAPESPWQNFRAKGPMVFGDFSEYLGNFLTSDETGLPVLNDAFHDPAGMDEVATEFKHCGVVSRNHAGAVDITKELQGHEASWRSSIQEPVQESEISVDYRGAGQGEGGDLSIAEEPEVPDRAAKAPRTEVSTGASSSDILVLSPRGFWLDFGRQPEKLKFDASDKIEWEAILKTKAVRVAYGKKIPGPPPLRAAHRLDDAPAAWRNTVVNYLTENNFVRNLVEPCWYMRFDKNGENEAQILIEVDDFIVSAKPEVQQQIKDLLSARFEFDKWEEDAAEYAGRKVQCLNDRVLIDQHKYITEQIFPIPLAKHRKAQKEATLTDEEFQAM</sequence>